<keyword evidence="5" id="KW-1003">Cell membrane</keyword>
<dbReference type="InterPro" id="IPR052570">
    <property type="entry name" value="FliJ"/>
</dbReference>
<evidence type="ECO:0000256" key="1">
    <source>
        <dbReference type="ARBA" id="ARBA00004413"/>
    </source>
</evidence>
<dbReference type="GO" id="GO:0005886">
    <property type="term" value="C:plasma membrane"/>
    <property type="evidence" value="ECO:0007669"/>
    <property type="project" value="UniProtKB-SubCell"/>
</dbReference>
<evidence type="ECO:0000313" key="13">
    <source>
        <dbReference type="Proteomes" id="UP000252415"/>
    </source>
</evidence>
<dbReference type="GO" id="GO:0071973">
    <property type="term" value="P:bacterial-type flagellum-dependent cell motility"/>
    <property type="evidence" value="ECO:0007669"/>
    <property type="project" value="InterPro"/>
</dbReference>
<evidence type="ECO:0000256" key="2">
    <source>
        <dbReference type="ARBA" id="ARBA00010004"/>
    </source>
</evidence>
<evidence type="ECO:0000256" key="9">
    <source>
        <dbReference type="ARBA" id="ARBA00023136"/>
    </source>
</evidence>
<evidence type="ECO:0000256" key="4">
    <source>
        <dbReference type="ARBA" id="ARBA00022448"/>
    </source>
</evidence>
<comment type="similarity">
    <text evidence="2">Belongs to the FliJ family.</text>
</comment>
<keyword evidence="4" id="KW-0813">Transport</keyword>
<dbReference type="Gene3D" id="1.10.287.1700">
    <property type="match status" value="1"/>
</dbReference>
<keyword evidence="6" id="KW-0145">Chemotaxis</keyword>
<sequence length="148" mass="17364">MASFRYSFQKIVDLKSSEKTQAEWILSSAIGALASEEQSLEQLREKQREWEQKLHDASQSAVPLSELQLVQHYLDHLVTCIMNKQTDVKHAQKEVEQCRLKLSDKMKDEKVWLKAKDHARDRFQYALQIKEQNELDELTSVRFMLSTP</sequence>
<keyword evidence="13" id="KW-1185">Reference proteome</keyword>
<keyword evidence="8" id="KW-0653">Protein transport</keyword>
<feature type="coiled-coil region" evidence="11">
    <location>
        <begin position="26"/>
        <end position="101"/>
    </location>
</feature>
<evidence type="ECO:0000256" key="8">
    <source>
        <dbReference type="ARBA" id="ARBA00022927"/>
    </source>
</evidence>
<accession>A0A368W3X3</accession>
<name>A0A368W3X3_9BACL</name>
<keyword evidence="12" id="KW-0282">Flagellum</keyword>
<evidence type="ECO:0000256" key="6">
    <source>
        <dbReference type="ARBA" id="ARBA00022500"/>
    </source>
</evidence>
<evidence type="ECO:0000256" key="7">
    <source>
        <dbReference type="ARBA" id="ARBA00022795"/>
    </source>
</evidence>
<evidence type="ECO:0000256" key="11">
    <source>
        <dbReference type="SAM" id="Coils"/>
    </source>
</evidence>
<dbReference type="Proteomes" id="UP000252415">
    <property type="component" value="Unassembled WGS sequence"/>
</dbReference>
<reference evidence="12 13" key="1">
    <citation type="submission" date="2018-07" db="EMBL/GenBank/DDBJ databases">
        <title>Genomic Encyclopedia of Type Strains, Phase III (KMG-III): the genomes of soil and plant-associated and newly described type strains.</title>
        <authorList>
            <person name="Whitman W."/>
        </authorList>
    </citation>
    <scope>NUCLEOTIDE SEQUENCE [LARGE SCALE GENOMIC DNA]</scope>
    <source>
        <strain evidence="12 13">CECT 7506</strain>
    </source>
</reference>
<dbReference type="GO" id="GO:0015031">
    <property type="term" value="P:protein transport"/>
    <property type="evidence" value="ECO:0007669"/>
    <property type="project" value="UniProtKB-KW"/>
</dbReference>
<evidence type="ECO:0000256" key="3">
    <source>
        <dbReference type="ARBA" id="ARBA00020392"/>
    </source>
</evidence>
<dbReference type="NCBIfam" id="TIGR02473">
    <property type="entry name" value="flagell_FliJ"/>
    <property type="match status" value="1"/>
</dbReference>
<dbReference type="Pfam" id="PF02050">
    <property type="entry name" value="FliJ"/>
    <property type="match status" value="1"/>
</dbReference>
<keyword evidence="12" id="KW-0969">Cilium</keyword>
<comment type="caution">
    <text evidence="12">The sequence shown here is derived from an EMBL/GenBank/DDBJ whole genome shotgun (WGS) entry which is preliminary data.</text>
</comment>
<dbReference type="InterPro" id="IPR012823">
    <property type="entry name" value="Flagell_FliJ"/>
</dbReference>
<keyword evidence="10" id="KW-1006">Bacterial flagellum protein export</keyword>
<dbReference type="RefSeq" id="WP_114378975.1">
    <property type="nucleotide sequence ID" value="NZ_QPJD01000003.1"/>
</dbReference>
<keyword evidence="12" id="KW-0966">Cell projection</keyword>
<dbReference type="GO" id="GO:0009288">
    <property type="term" value="C:bacterial-type flagellum"/>
    <property type="evidence" value="ECO:0007669"/>
    <property type="project" value="InterPro"/>
</dbReference>
<dbReference type="GO" id="GO:0006935">
    <property type="term" value="P:chemotaxis"/>
    <property type="evidence" value="ECO:0007669"/>
    <property type="project" value="UniProtKB-KW"/>
</dbReference>
<keyword evidence="11" id="KW-0175">Coiled coil</keyword>
<dbReference type="InterPro" id="IPR053716">
    <property type="entry name" value="Flag_assembly_chemotaxis_eff"/>
</dbReference>
<comment type="subcellular location">
    <subcellularLocation>
        <location evidence="1">Cell membrane</location>
        <topology evidence="1">Peripheral membrane protein</topology>
        <orientation evidence="1">Cytoplasmic side</orientation>
    </subcellularLocation>
</comment>
<dbReference type="OrthoDB" id="2678901at2"/>
<keyword evidence="9" id="KW-0472">Membrane</keyword>
<dbReference type="PANTHER" id="PTHR38786">
    <property type="entry name" value="FLAGELLAR FLIJ PROTEIN"/>
    <property type="match status" value="1"/>
</dbReference>
<dbReference type="EMBL" id="QPJD01000003">
    <property type="protein sequence ID" value="RCW50119.1"/>
    <property type="molecule type" value="Genomic_DNA"/>
</dbReference>
<protein>
    <recommendedName>
        <fullName evidence="3">Flagellar FliJ protein</fullName>
    </recommendedName>
</protein>
<evidence type="ECO:0000256" key="10">
    <source>
        <dbReference type="ARBA" id="ARBA00023225"/>
    </source>
</evidence>
<dbReference type="GO" id="GO:0044781">
    <property type="term" value="P:bacterial-type flagellum organization"/>
    <property type="evidence" value="ECO:0007669"/>
    <property type="project" value="UniProtKB-KW"/>
</dbReference>
<organism evidence="12 13">
    <name type="scientific">Paenibacillus prosopidis</name>
    <dbReference type="NCBI Taxonomy" id="630520"/>
    <lineage>
        <taxon>Bacteria</taxon>
        <taxon>Bacillati</taxon>
        <taxon>Bacillota</taxon>
        <taxon>Bacilli</taxon>
        <taxon>Bacillales</taxon>
        <taxon>Paenibacillaceae</taxon>
        <taxon>Paenibacillus</taxon>
    </lineage>
</organism>
<dbReference type="PANTHER" id="PTHR38786:SF1">
    <property type="entry name" value="FLAGELLAR FLIJ PROTEIN"/>
    <property type="match status" value="1"/>
</dbReference>
<evidence type="ECO:0000313" key="12">
    <source>
        <dbReference type="EMBL" id="RCW50119.1"/>
    </source>
</evidence>
<evidence type="ECO:0000256" key="5">
    <source>
        <dbReference type="ARBA" id="ARBA00022475"/>
    </source>
</evidence>
<dbReference type="AlphaFoldDB" id="A0A368W3X3"/>
<proteinExistence type="inferred from homology"/>
<gene>
    <name evidence="12" type="ORF">DFP97_103137</name>
</gene>
<keyword evidence="7" id="KW-1005">Bacterial flagellum biogenesis</keyword>